<dbReference type="EMBL" id="JAKCXM010000345">
    <property type="protein sequence ID" value="KAJ0395442.1"/>
    <property type="molecule type" value="Genomic_DNA"/>
</dbReference>
<keyword evidence="3" id="KW-1185">Reference proteome</keyword>
<feature type="compositionally biased region" description="Basic and acidic residues" evidence="1">
    <location>
        <begin position="73"/>
        <end position="89"/>
    </location>
</feature>
<dbReference type="Proteomes" id="UP001209570">
    <property type="component" value="Unassembled WGS sequence"/>
</dbReference>
<gene>
    <name evidence="2" type="ORF">P43SY_007767</name>
</gene>
<name>A0AAD5Q3Q4_PYTIN</name>
<sequence>MQTDANGISAVSLGAYAAWLAKRESKAPPRRRRPSDETCSSSSDDDDMSSATPYARWLGQKEIKLASSMRAQQDVESKPSQREPLDAVMRHGRVTTGLSSQTPGSPVANEAPRPDATTHQIMKRKRVSETKIPGSASPDDLASSEAVLTKGPKRYRHHAWPQASSYIGGYTRLKQPLLEEVRFWRDVDRFSHLS</sequence>
<protein>
    <submittedName>
        <fullName evidence="2">Uncharacterized protein</fullName>
    </submittedName>
</protein>
<dbReference type="AlphaFoldDB" id="A0AAD5Q3Q4"/>
<feature type="region of interest" description="Disordered" evidence="1">
    <location>
        <begin position="68"/>
        <end position="143"/>
    </location>
</feature>
<accession>A0AAD5Q3Q4</accession>
<proteinExistence type="predicted"/>
<evidence type="ECO:0000313" key="3">
    <source>
        <dbReference type="Proteomes" id="UP001209570"/>
    </source>
</evidence>
<evidence type="ECO:0000313" key="2">
    <source>
        <dbReference type="EMBL" id="KAJ0395442.1"/>
    </source>
</evidence>
<comment type="caution">
    <text evidence="2">The sequence shown here is derived from an EMBL/GenBank/DDBJ whole genome shotgun (WGS) entry which is preliminary data.</text>
</comment>
<reference evidence="2" key="1">
    <citation type="submission" date="2021-12" db="EMBL/GenBank/DDBJ databases">
        <title>Prjna785345.</title>
        <authorList>
            <person name="Rujirawat T."/>
            <person name="Krajaejun T."/>
        </authorList>
    </citation>
    <scope>NUCLEOTIDE SEQUENCE</scope>
    <source>
        <strain evidence="2">Pi057C3</strain>
    </source>
</reference>
<evidence type="ECO:0000256" key="1">
    <source>
        <dbReference type="SAM" id="MobiDB-lite"/>
    </source>
</evidence>
<feature type="region of interest" description="Disordered" evidence="1">
    <location>
        <begin position="22"/>
        <end position="55"/>
    </location>
</feature>
<organism evidence="2 3">
    <name type="scientific">Pythium insidiosum</name>
    <name type="common">Pythiosis disease agent</name>
    <dbReference type="NCBI Taxonomy" id="114742"/>
    <lineage>
        <taxon>Eukaryota</taxon>
        <taxon>Sar</taxon>
        <taxon>Stramenopiles</taxon>
        <taxon>Oomycota</taxon>
        <taxon>Peronosporomycetes</taxon>
        <taxon>Pythiales</taxon>
        <taxon>Pythiaceae</taxon>
        <taxon>Pythium</taxon>
    </lineage>
</organism>